<comment type="similarity">
    <text evidence="2 14">Belongs to the peptidase C19 family.</text>
</comment>
<accession>A0A0N5APM4</accession>
<protein>
    <recommendedName>
        <fullName evidence="14">Ubiquitin carboxyl-terminal hydrolase</fullName>
        <ecNumber evidence="14">3.4.19.12</ecNumber>
    </recommendedName>
</protein>
<name>A0A0N5APM4_9BILA</name>
<dbReference type="InterPro" id="IPR018200">
    <property type="entry name" value="USP_CS"/>
</dbReference>
<dbReference type="Pfam" id="PF02148">
    <property type="entry name" value="zf-UBP"/>
    <property type="match status" value="1"/>
</dbReference>
<evidence type="ECO:0000256" key="10">
    <source>
        <dbReference type="ARBA" id="ARBA00022833"/>
    </source>
</evidence>
<dbReference type="PROSITE" id="PS00972">
    <property type="entry name" value="USP_1"/>
    <property type="match status" value="1"/>
</dbReference>
<dbReference type="EC" id="3.4.19.12" evidence="14"/>
<dbReference type="InterPro" id="IPR009060">
    <property type="entry name" value="UBA-like_sf"/>
</dbReference>
<dbReference type="Pfam" id="PF00627">
    <property type="entry name" value="UBA"/>
    <property type="match status" value="1"/>
</dbReference>
<evidence type="ECO:0000259" key="15">
    <source>
        <dbReference type="PROSITE" id="PS50030"/>
    </source>
</evidence>
<evidence type="ECO:0000256" key="14">
    <source>
        <dbReference type="RuleBase" id="RU366025"/>
    </source>
</evidence>
<dbReference type="SMART" id="SM00165">
    <property type="entry name" value="UBA"/>
    <property type="match status" value="2"/>
</dbReference>
<evidence type="ECO:0000256" key="7">
    <source>
        <dbReference type="ARBA" id="ARBA00022786"/>
    </source>
</evidence>
<feature type="binding site" evidence="12">
    <location>
        <position position="267"/>
    </location>
    <ligand>
        <name>Zn(2+)</name>
        <dbReference type="ChEBI" id="CHEBI:29105"/>
    </ligand>
</feature>
<dbReference type="GO" id="GO:0005634">
    <property type="term" value="C:nucleus"/>
    <property type="evidence" value="ECO:0007669"/>
    <property type="project" value="TreeGrafter"/>
</dbReference>
<evidence type="ECO:0000256" key="1">
    <source>
        <dbReference type="ARBA" id="ARBA00000707"/>
    </source>
</evidence>
<dbReference type="GO" id="GO:0004843">
    <property type="term" value="F:cysteine-type deubiquitinase activity"/>
    <property type="evidence" value="ECO:0007669"/>
    <property type="project" value="UniProtKB-UniRule"/>
</dbReference>
<dbReference type="Gene3D" id="1.10.8.10">
    <property type="entry name" value="DNA helicase RuvA subunit, C-terminal domain"/>
    <property type="match status" value="2"/>
</dbReference>
<evidence type="ECO:0000256" key="9">
    <source>
        <dbReference type="ARBA" id="ARBA00022807"/>
    </source>
</evidence>
<feature type="binding site" evidence="12">
    <location>
        <position position="228"/>
    </location>
    <ligand>
        <name>Zn(2+)</name>
        <dbReference type="ChEBI" id="CHEBI:29105"/>
    </ligand>
</feature>
<evidence type="ECO:0000256" key="5">
    <source>
        <dbReference type="ARBA" id="ARBA00022737"/>
    </source>
</evidence>
<dbReference type="GO" id="GO:0008270">
    <property type="term" value="F:zinc ion binding"/>
    <property type="evidence" value="ECO:0007669"/>
    <property type="project" value="UniProtKB-KW"/>
</dbReference>
<evidence type="ECO:0000259" key="16">
    <source>
        <dbReference type="PROSITE" id="PS50235"/>
    </source>
</evidence>
<keyword evidence="5" id="KW-0677">Repeat</keyword>
<dbReference type="Gene3D" id="3.30.40.10">
    <property type="entry name" value="Zinc/RING finger domain, C3HC4 (zinc finger)"/>
    <property type="match status" value="2"/>
</dbReference>
<evidence type="ECO:0000256" key="2">
    <source>
        <dbReference type="ARBA" id="ARBA00009085"/>
    </source>
</evidence>
<dbReference type="Gene3D" id="3.90.70.10">
    <property type="entry name" value="Cysteine proteinases"/>
    <property type="match status" value="2"/>
</dbReference>
<dbReference type="InterPro" id="IPR001394">
    <property type="entry name" value="Peptidase_C19_UCH"/>
</dbReference>
<dbReference type="SUPFAM" id="SSF54001">
    <property type="entry name" value="Cysteine proteinases"/>
    <property type="match status" value="1"/>
</dbReference>
<dbReference type="CDD" id="cd14296">
    <property type="entry name" value="UBA1_scUBP14_like"/>
    <property type="match status" value="1"/>
</dbReference>
<evidence type="ECO:0000256" key="8">
    <source>
        <dbReference type="ARBA" id="ARBA00022801"/>
    </source>
</evidence>
<keyword evidence="18" id="KW-1185">Reference proteome</keyword>
<evidence type="ECO:0000256" key="12">
    <source>
        <dbReference type="PIRSR" id="PIRSR016308-3"/>
    </source>
</evidence>
<dbReference type="Pfam" id="PF17807">
    <property type="entry name" value="zf-UBP_var"/>
    <property type="match status" value="1"/>
</dbReference>
<evidence type="ECO:0000256" key="4">
    <source>
        <dbReference type="ARBA" id="ARBA00022723"/>
    </source>
</evidence>
<dbReference type="WBParaSite" id="SMUV_0000660601-mRNA-1">
    <property type="protein sequence ID" value="SMUV_0000660601-mRNA-1"/>
    <property type="gene ID" value="SMUV_0000660601"/>
</dbReference>
<dbReference type="InterPro" id="IPR041432">
    <property type="entry name" value="UBP13_Znf-UBP_var"/>
</dbReference>
<evidence type="ECO:0000256" key="6">
    <source>
        <dbReference type="ARBA" id="ARBA00022771"/>
    </source>
</evidence>
<feature type="domain" description="UBA" evidence="15">
    <location>
        <begin position="705"/>
        <end position="745"/>
    </location>
</feature>
<evidence type="ECO:0000256" key="3">
    <source>
        <dbReference type="ARBA" id="ARBA00022670"/>
    </source>
</evidence>
<dbReference type="PANTHER" id="PTHR24006">
    <property type="entry name" value="UBIQUITIN CARBOXYL-TERMINAL HYDROLASE"/>
    <property type="match status" value="1"/>
</dbReference>
<comment type="catalytic activity">
    <reaction evidence="1 14">
        <text>Thiol-dependent hydrolysis of ester, thioester, amide, peptide and isopeptide bonds formed by the C-terminal Gly of ubiquitin (a 76-residue protein attached to proteins as an intracellular targeting signal).</text>
        <dbReference type="EC" id="3.4.19.12"/>
    </reaction>
</comment>
<dbReference type="Pfam" id="PF00443">
    <property type="entry name" value="UCH"/>
    <property type="match status" value="1"/>
</dbReference>
<evidence type="ECO:0000259" key="17">
    <source>
        <dbReference type="PROSITE" id="PS50271"/>
    </source>
</evidence>
<feature type="active site" description="Proton acceptor" evidence="11">
    <location>
        <position position="831"/>
    </location>
</feature>
<feature type="active site" description="Nucleophile" evidence="11">
    <location>
        <position position="369"/>
    </location>
</feature>
<evidence type="ECO:0000256" key="13">
    <source>
        <dbReference type="PROSITE-ProRule" id="PRU00502"/>
    </source>
</evidence>
<dbReference type="InterPro" id="IPR001607">
    <property type="entry name" value="Znf_UBP"/>
</dbReference>
<dbReference type="GO" id="GO:0006508">
    <property type="term" value="P:proteolysis"/>
    <property type="evidence" value="ECO:0007669"/>
    <property type="project" value="UniProtKB-KW"/>
</dbReference>
<reference evidence="19" key="1">
    <citation type="submission" date="2017-02" db="UniProtKB">
        <authorList>
            <consortium name="WormBaseParasite"/>
        </authorList>
    </citation>
    <scope>IDENTIFICATION</scope>
</reference>
<feature type="binding site" evidence="12">
    <location>
        <position position="250"/>
    </location>
    <ligand>
        <name>Zn(2+)</name>
        <dbReference type="ChEBI" id="CHEBI:29105"/>
    </ligand>
</feature>
<dbReference type="Proteomes" id="UP000046393">
    <property type="component" value="Unplaced"/>
</dbReference>
<keyword evidence="3 14" id="KW-0645">Protease</keyword>
<dbReference type="GO" id="GO:0016579">
    <property type="term" value="P:protein deubiquitination"/>
    <property type="evidence" value="ECO:0007669"/>
    <property type="project" value="InterPro"/>
</dbReference>
<dbReference type="PIRSF" id="PIRSF016308">
    <property type="entry name" value="UBP"/>
    <property type="match status" value="1"/>
</dbReference>
<dbReference type="PROSITE" id="PS00973">
    <property type="entry name" value="USP_2"/>
    <property type="match status" value="1"/>
</dbReference>
<keyword evidence="6 13" id="KW-0863">Zinc-finger</keyword>
<dbReference type="PROSITE" id="PS50235">
    <property type="entry name" value="USP_3"/>
    <property type="match status" value="1"/>
</dbReference>
<dbReference type="GO" id="GO:0005829">
    <property type="term" value="C:cytosol"/>
    <property type="evidence" value="ECO:0007669"/>
    <property type="project" value="TreeGrafter"/>
</dbReference>
<dbReference type="SUPFAM" id="SSF46934">
    <property type="entry name" value="UBA-like"/>
    <property type="match status" value="1"/>
</dbReference>
<evidence type="ECO:0000313" key="18">
    <source>
        <dbReference type="Proteomes" id="UP000046393"/>
    </source>
</evidence>
<keyword evidence="9 14" id="KW-0788">Thiol protease</keyword>
<feature type="domain" description="UBA" evidence="15">
    <location>
        <begin position="645"/>
        <end position="686"/>
    </location>
</feature>
<feature type="domain" description="UBP-type" evidence="17">
    <location>
        <begin position="201"/>
        <end position="318"/>
    </location>
</feature>
<feature type="domain" description="USP" evidence="16">
    <location>
        <begin position="360"/>
        <end position="869"/>
    </location>
</feature>
<dbReference type="InterPro" id="IPR050164">
    <property type="entry name" value="Peptidase_C19"/>
</dbReference>
<dbReference type="SUPFAM" id="SSF57850">
    <property type="entry name" value="RING/U-box"/>
    <property type="match status" value="1"/>
</dbReference>
<keyword evidence="10 12" id="KW-0862">Zinc</keyword>
<feature type="binding site" evidence="12">
    <location>
        <position position="233"/>
    </location>
    <ligand>
        <name>Zn(2+)</name>
        <dbReference type="ChEBI" id="CHEBI:29105"/>
    </ligand>
</feature>
<dbReference type="InterPro" id="IPR015940">
    <property type="entry name" value="UBA"/>
</dbReference>
<dbReference type="InterPro" id="IPR016652">
    <property type="entry name" value="Ubiquitinyl_hydrolase"/>
</dbReference>
<evidence type="ECO:0000256" key="11">
    <source>
        <dbReference type="PIRSR" id="PIRSR016308-1"/>
    </source>
</evidence>
<dbReference type="PROSITE" id="PS50271">
    <property type="entry name" value="ZF_UBP"/>
    <property type="match status" value="1"/>
</dbReference>
<keyword evidence="4 12" id="KW-0479">Metal-binding</keyword>
<sequence>MELNSEISQKDLLEYIRLAQFNIPSPTSKVFKDECMYCFNTPLHPDGLYICLKTFAGFCKRHLKRYSETTGQKAFVHLKQTKQAVESEAGEPQDKVTKLAIGIDGGFCSSPEFRTLESAKLVIYPDLDVEIDFSRLEGNLHTACANIASSSGVRITDQLESGVSGWDGETRIVTKHANLEQSDIFYLRIGNGCEQLPNLAKVDKHIDGLVIVFQLENNIKIPSSGWKCECDGCGLTENLWLNLTDGAIKCGRSQYISESVRSKGSNHMKEHYEKHKYPLVVKLGTIGKEGAEVFSYDEDEFVEDPNLRAHLLHFGIDMDNFEKTEKSTLELELDLNKKWEWSVCTEDGNNLELAYGPSLTGMINIGSSCYINASVQMLLQIPQFVEIYGKQAEEIFAKYTPLESHDNFDCQTAKVMSCLISGDYSRDNLAKTFLLQKGSEFNGIAPTQFKRVIGRGHPEFASCRQQDAEEYIRYFLSKVDDSISDNNPVDAVRFSVENRFVDNASGYVRYDRDEEFLLSLTVPQVENMKEAMSSDDSEVKRPTVTLSECLSASFSEQQISDFRSPITGEELGATQRIRLATFPDFLIIQLKKFVLTDNYTISKMDVNVLMNETIDLEVFRAKGQQPGEQLLPDGESIPHKKEPQLVNETFVEMLCGMGFTRAAARRALYETKNVDVDAAVDWIFQHQGDDDLNTEHPALVRKDTSVDPSLVCKLAELGFTAHQAKCALREHGNNLQSAVDWLFSNADKIPNEEEKTSINFKFIYFIYGFKIFETFFNCLFSLFGSRREFLLNWFAFFIGETCNTRQYKDGNSKYQLIGFISHMGSSPHSGHYIAHLRKNDTWYIFNDEKVAISKNPPVSLAYIYLYRRI</sequence>
<dbReference type="STRING" id="451379.A0A0N5APM4"/>
<dbReference type="InterPro" id="IPR028889">
    <property type="entry name" value="USP"/>
</dbReference>
<dbReference type="InterPro" id="IPR038765">
    <property type="entry name" value="Papain-like_cys_pep_sf"/>
</dbReference>
<dbReference type="PANTHER" id="PTHR24006:SF664">
    <property type="entry name" value="UBIQUITIN CARBOXYL-TERMINAL HYDROLASE"/>
    <property type="match status" value="1"/>
</dbReference>
<keyword evidence="8 14" id="KW-0378">Hydrolase</keyword>
<organism evidence="18 19">
    <name type="scientific">Syphacia muris</name>
    <dbReference type="NCBI Taxonomy" id="451379"/>
    <lineage>
        <taxon>Eukaryota</taxon>
        <taxon>Metazoa</taxon>
        <taxon>Ecdysozoa</taxon>
        <taxon>Nematoda</taxon>
        <taxon>Chromadorea</taxon>
        <taxon>Rhabditida</taxon>
        <taxon>Spirurina</taxon>
        <taxon>Oxyuridomorpha</taxon>
        <taxon>Oxyuroidea</taxon>
        <taxon>Oxyuridae</taxon>
        <taxon>Syphacia</taxon>
    </lineage>
</organism>
<dbReference type="PROSITE" id="PS50030">
    <property type="entry name" value="UBA"/>
    <property type="match status" value="2"/>
</dbReference>
<evidence type="ECO:0000313" key="19">
    <source>
        <dbReference type="WBParaSite" id="SMUV_0000660601-mRNA-1"/>
    </source>
</evidence>
<dbReference type="SMART" id="SM00290">
    <property type="entry name" value="ZnF_UBP"/>
    <property type="match status" value="1"/>
</dbReference>
<dbReference type="InterPro" id="IPR013083">
    <property type="entry name" value="Znf_RING/FYVE/PHD"/>
</dbReference>
<keyword evidence="7 14" id="KW-0833">Ubl conjugation pathway</keyword>
<dbReference type="AlphaFoldDB" id="A0A0N5APM4"/>
<proteinExistence type="inferred from homology"/>